<protein>
    <submittedName>
        <fullName evidence="2">Uncharacterized protein</fullName>
    </submittedName>
</protein>
<comment type="caution">
    <text evidence="2">The sequence shown here is derived from an EMBL/GenBank/DDBJ whole genome shotgun (WGS) entry which is preliminary data.</text>
</comment>
<accession>A0AAE0M7X4</accession>
<name>A0AAE0M7X4_9PEZI</name>
<evidence type="ECO:0000313" key="2">
    <source>
        <dbReference type="EMBL" id="KAK3322801.1"/>
    </source>
</evidence>
<feature type="region of interest" description="Disordered" evidence="1">
    <location>
        <begin position="143"/>
        <end position="183"/>
    </location>
</feature>
<feature type="compositionally biased region" description="Basic residues" evidence="1">
    <location>
        <begin position="157"/>
        <end position="166"/>
    </location>
</feature>
<proteinExistence type="predicted"/>
<evidence type="ECO:0000256" key="1">
    <source>
        <dbReference type="SAM" id="MobiDB-lite"/>
    </source>
</evidence>
<sequence length="298" mass="32294">MCLLFYKECPGCVGYCFNPLLKKELCPCKTKNIYTKIGQSLPLTAKDYEAHPHKLEFGKDLYDSGEFKIHTHIKSWVKDPVGQPQFVTLSETLFDKPLYAAIEDSDQATRDENVTDNKFLPYCTSTSDCFCVRYGDYNAESDNSIDPPSNISATTGGKRKRGHPKKVTFDDTTGSGPATAASRVKKPKLNNDFVSAEFGAADVENDIQPDNTINSPPSITGKRKRGRPKKVTSADTTDSRGHAIATFGAKKRKLNNDSSGAQAAALSLPSPADAATEESDSCIHAVGHGSSSTSISLQ</sequence>
<dbReference type="AlphaFoldDB" id="A0AAE0M7X4"/>
<feature type="compositionally biased region" description="Polar residues" evidence="1">
    <location>
        <begin position="208"/>
        <end position="218"/>
    </location>
</feature>
<reference evidence="2" key="2">
    <citation type="submission" date="2023-06" db="EMBL/GenBank/DDBJ databases">
        <authorList>
            <consortium name="Lawrence Berkeley National Laboratory"/>
            <person name="Haridas S."/>
            <person name="Hensen N."/>
            <person name="Bonometti L."/>
            <person name="Westerberg I."/>
            <person name="Brannstrom I.O."/>
            <person name="Guillou S."/>
            <person name="Cros-Aarteil S."/>
            <person name="Calhoun S."/>
            <person name="Kuo A."/>
            <person name="Mondo S."/>
            <person name="Pangilinan J."/>
            <person name="Riley R."/>
            <person name="Labutti K."/>
            <person name="Andreopoulos B."/>
            <person name="Lipzen A."/>
            <person name="Chen C."/>
            <person name="Yanf M."/>
            <person name="Daum C."/>
            <person name="Ng V."/>
            <person name="Clum A."/>
            <person name="Steindorff A."/>
            <person name="Ohm R."/>
            <person name="Martin F."/>
            <person name="Silar P."/>
            <person name="Natvig D."/>
            <person name="Lalanne C."/>
            <person name="Gautier V."/>
            <person name="Ament-Velasquez S.L."/>
            <person name="Kruys A."/>
            <person name="Hutchinson M.I."/>
            <person name="Powell A.J."/>
            <person name="Barry K."/>
            <person name="Miller A.N."/>
            <person name="Grigoriev I.V."/>
            <person name="Debuchy R."/>
            <person name="Gladieux P."/>
            <person name="Thoren M.H."/>
            <person name="Johannesson H."/>
        </authorList>
    </citation>
    <scope>NUCLEOTIDE SEQUENCE</scope>
    <source>
        <strain evidence="2">CBS 118394</strain>
    </source>
</reference>
<feature type="region of interest" description="Disordered" evidence="1">
    <location>
        <begin position="205"/>
        <end position="240"/>
    </location>
</feature>
<feature type="compositionally biased region" description="Low complexity" evidence="1">
    <location>
        <begin position="257"/>
        <end position="274"/>
    </location>
</feature>
<gene>
    <name evidence="2" type="ORF">B0H66DRAFT_602229</name>
</gene>
<keyword evidence="3" id="KW-1185">Reference proteome</keyword>
<feature type="compositionally biased region" description="Basic residues" evidence="1">
    <location>
        <begin position="221"/>
        <end position="230"/>
    </location>
</feature>
<dbReference type="EMBL" id="JAUEDM010000003">
    <property type="protein sequence ID" value="KAK3322801.1"/>
    <property type="molecule type" value="Genomic_DNA"/>
</dbReference>
<feature type="compositionally biased region" description="Polar residues" evidence="1">
    <location>
        <begin position="143"/>
        <end position="155"/>
    </location>
</feature>
<feature type="compositionally biased region" description="Polar residues" evidence="1">
    <location>
        <begin position="289"/>
        <end position="298"/>
    </location>
</feature>
<feature type="region of interest" description="Disordered" evidence="1">
    <location>
        <begin position="253"/>
        <end position="298"/>
    </location>
</feature>
<evidence type="ECO:0000313" key="3">
    <source>
        <dbReference type="Proteomes" id="UP001283341"/>
    </source>
</evidence>
<reference evidence="2" key="1">
    <citation type="journal article" date="2023" name="Mol. Phylogenet. Evol.">
        <title>Genome-scale phylogeny and comparative genomics of the fungal order Sordariales.</title>
        <authorList>
            <person name="Hensen N."/>
            <person name="Bonometti L."/>
            <person name="Westerberg I."/>
            <person name="Brannstrom I.O."/>
            <person name="Guillou S."/>
            <person name="Cros-Aarteil S."/>
            <person name="Calhoun S."/>
            <person name="Haridas S."/>
            <person name="Kuo A."/>
            <person name="Mondo S."/>
            <person name="Pangilinan J."/>
            <person name="Riley R."/>
            <person name="LaButti K."/>
            <person name="Andreopoulos B."/>
            <person name="Lipzen A."/>
            <person name="Chen C."/>
            <person name="Yan M."/>
            <person name="Daum C."/>
            <person name="Ng V."/>
            <person name="Clum A."/>
            <person name="Steindorff A."/>
            <person name="Ohm R.A."/>
            <person name="Martin F."/>
            <person name="Silar P."/>
            <person name="Natvig D.O."/>
            <person name="Lalanne C."/>
            <person name="Gautier V."/>
            <person name="Ament-Velasquez S.L."/>
            <person name="Kruys A."/>
            <person name="Hutchinson M.I."/>
            <person name="Powell A.J."/>
            <person name="Barry K."/>
            <person name="Miller A.N."/>
            <person name="Grigoriev I.V."/>
            <person name="Debuchy R."/>
            <person name="Gladieux P."/>
            <person name="Hiltunen Thoren M."/>
            <person name="Johannesson H."/>
        </authorList>
    </citation>
    <scope>NUCLEOTIDE SEQUENCE</scope>
    <source>
        <strain evidence="2">CBS 118394</strain>
    </source>
</reference>
<organism evidence="2 3">
    <name type="scientific">Apodospora peruviana</name>
    <dbReference type="NCBI Taxonomy" id="516989"/>
    <lineage>
        <taxon>Eukaryota</taxon>
        <taxon>Fungi</taxon>
        <taxon>Dikarya</taxon>
        <taxon>Ascomycota</taxon>
        <taxon>Pezizomycotina</taxon>
        <taxon>Sordariomycetes</taxon>
        <taxon>Sordariomycetidae</taxon>
        <taxon>Sordariales</taxon>
        <taxon>Lasiosphaeriaceae</taxon>
        <taxon>Apodospora</taxon>
    </lineage>
</organism>
<dbReference type="Proteomes" id="UP001283341">
    <property type="component" value="Unassembled WGS sequence"/>
</dbReference>